<dbReference type="Proteomes" id="UP000464597">
    <property type="component" value="Chromosome"/>
</dbReference>
<dbReference type="EMBL" id="CP047180">
    <property type="protein sequence ID" value="QHC63416.1"/>
    <property type="molecule type" value="Genomic_DNA"/>
</dbReference>
<evidence type="ECO:0000313" key="1">
    <source>
        <dbReference type="EMBL" id="QHC63416.1"/>
    </source>
</evidence>
<organism evidence="1 2">
    <name type="scientific">Rathayibacter festucae</name>
    <dbReference type="NCBI Taxonomy" id="110937"/>
    <lineage>
        <taxon>Bacteria</taxon>
        <taxon>Bacillati</taxon>
        <taxon>Actinomycetota</taxon>
        <taxon>Actinomycetes</taxon>
        <taxon>Micrococcales</taxon>
        <taxon>Microbacteriaceae</taxon>
        <taxon>Rathayibacter</taxon>
    </lineage>
</organism>
<dbReference type="InterPro" id="IPR041881">
    <property type="entry name" value="PqqD_sf"/>
</dbReference>
<sequence>MWQYSGDVAFVDSAESVYCLSLTDPRARVVLLEGSGAEIWRALPERSTDDVVSRMESIVGPDVAGLRDAVSAFVEHLHALGFIVEA</sequence>
<gene>
    <name evidence="1" type="ORF">GSU69_12480</name>
</gene>
<keyword evidence="2" id="KW-1185">Reference proteome</keyword>
<reference evidence="2" key="1">
    <citation type="submission" date="2019-12" db="EMBL/GenBank/DDBJ databases">
        <title>Complete and draft genome sequences of new strains and members of some known species of the genus Rathayibacter isolated from plants.</title>
        <authorList>
            <person name="Tarlachkov S.V."/>
            <person name="Starodumova I.P."/>
            <person name="Dorofeeva L.V."/>
            <person name="Prisyazhnaya N.V."/>
            <person name="Leyn S."/>
            <person name="Zlamal J."/>
            <person name="Elan M."/>
            <person name="Osterman A.L."/>
            <person name="Nadler S."/>
            <person name="Subbotin S.A."/>
            <person name="Evtushenko L.I."/>
        </authorList>
    </citation>
    <scope>NUCLEOTIDE SEQUENCE [LARGE SCALE GENOMIC DNA]</scope>
    <source>
        <strain evidence="2">VKM Ac-2802</strain>
    </source>
</reference>
<dbReference type="RefSeq" id="WP_159423170.1">
    <property type="nucleotide sequence ID" value="NZ_CP047180.1"/>
</dbReference>
<evidence type="ECO:0000313" key="2">
    <source>
        <dbReference type="Proteomes" id="UP000464597"/>
    </source>
</evidence>
<name>A0ABX6H0U7_9MICO</name>
<accession>A0ABX6H0U7</accession>
<dbReference type="Gene3D" id="1.10.10.1150">
    <property type="entry name" value="Coenzyme PQQ synthesis protein D (PqqD)"/>
    <property type="match status" value="1"/>
</dbReference>
<proteinExistence type="predicted"/>
<dbReference type="InterPro" id="IPR008792">
    <property type="entry name" value="PQQD"/>
</dbReference>
<protein>
    <submittedName>
        <fullName evidence="1">PqqD family peptide modification chaperone</fullName>
    </submittedName>
</protein>
<dbReference type="Pfam" id="PF05402">
    <property type="entry name" value="PqqD"/>
    <property type="match status" value="1"/>
</dbReference>